<proteinExistence type="predicted"/>
<organism evidence="2 3">
    <name type="scientific">Candidatus Argoarchaeum ethanivorans</name>
    <dbReference type="NCBI Taxonomy" id="2608793"/>
    <lineage>
        <taxon>Archaea</taxon>
        <taxon>Methanobacteriati</taxon>
        <taxon>Methanobacteriota</taxon>
        <taxon>Stenosarchaea group</taxon>
        <taxon>Methanomicrobia</taxon>
        <taxon>Methanosarcinales</taxon>
        <taxon>Methanosarcinales incertae sedis</taxon>
        <taxon>GOM Arc I cluster</taxon>
        <taxon>Candidatus Argoarchaeum</taxon>
    </lineage>
</organism>
<reference evidence="3" key="1">
    <citation type="submission" date="2019-01" db="EMBL/GenBank/DDBJ databases">
        <title>Anaerobic oxidation of ethane by archaea from a marine hydrocarbon seep.</title>
        <authorList>
            <person name="Musat F."/>
        </authorList>
    </citation>
    <scope>NUCLEOTIDE SEQUENCE [LARGE SCALE GENOMIC DNA]</scope>
</reference>
<feature type="transmembrane region" description="Helical" evidence="1">
    <location>
        <begin position="7"/>
        <end position="27"/>
    </location>
</feature>
<dbReference type="Proteomes" id="UP000291831">
    <property type="component" value="Unassembled WGS sequence"/>
</dbReference>
<evidence type="ECO:0000313" key="3">
    <source>
        <dbReference type="Proteomes" id="UP000291831"/>
    </source>
</evidence>
<name>A0A8B3S2N6_9EURY</name>
<keyword evidence="1" id="KW-0812">Transmembrane</keyword>
<keyword evidence="1" id="KW-1133">Transmembrane helix</keyword>
<evidence type="ECO:0000313" key="2">
    <source>
        <dbReference type="EMBL" id="RZB29570.1"/>
    </source>
</evidence>
<evidence type="ECO:0000256" key="1">
    <source>
        <dbReference type="SAM" id="Phobius"/>
    </source>
</evidence>
<comment type="caution">
    <text evidence="2">The sequence shown here is derived from an EMBL/GenBank/DDBJ whole genome shotgun (WGS) entry which is preliminary data.</text>
</comment>
<dbReference type="EMBL" id="RPGO01000025">
    <property type="protein sequence ID" value="RZB29570.1"/>
    <property type="molecule type" value="Genomic_DNA"/>
</dbReference>
<gene>
    <name evidence="2" type="ORF">AEth_01081</name>
</gene>
<accession>A0A8B3S2N6</accession>
<dbReference type="AlphaFoldDB" id="A0A8B3S2N6"/>
<feature type="transmembrane region" description="Helical" evidence="1">
    <location>
        <begin position="33"/>
        <end position="51"/>
    </location>
</feature>
<keyword evidence="1" id="KW-0472">Membrane</keyword>
<sequence length="74" mass="7976">MPHPIKIGCIPAILIIILCLYFFKFIANEKERFTYFPLLLILLITIVLDNLTKATNPIGVSVGTCAATGGGAVV</sequence>
<protein>
    <submittedName>
        <fullName evidence="2">Uncharacterized protein</fullName>
    </submittedName>
</protein>